<feature type="transmembrane region" description="Helical" evidence="1">
    <location>
        <begin position="69"/>
        <end position="88"/>
    </location>
</feature>
<name>A0ABQ2FPG5_9DEIO</name>
<feature type="transmembrane region" description="Helical" evidence="1">
    <location>
        <begin position="159"/>
        <end position="179"/>
    </location>
</feature>
<dbReference type="InterPro" id="IPR000160">
    <property type="entry name" value="GGDEF_dom"/>
</dbReference>
<dbReference type="InterPro" id="IPR029787">
    <property type="entry name" value="Nucleotide_cyclase"/>
</dbReference>
<feature type="transmembrane region" description="Helical" evidence="1">
    <location>
        <begin position="100"/>
        <end position="118"/>
    </location>
</feature>
<keyword evidence="1" id="KW-1133">Transmembrane helix</keyword>
<protein>
    <recommendedName>
        <fullName evidence="2">GGDEF domain-containing protein</fullName>
    </recommendedName>
</protein>
<gene>
    <name evidence="3" type="ORF">GCM10010844_35810</name>
</gene>
<feature type="transmembrane region" description="Helical" evidence="1">
    <location>
        <begin position="40"/>
        <end position="57"/>
    </location>
</feature>
<comment type="caution">
    <text evidence="3">The sequence shown here is derived from an EMBL/GenBank/DDBJ whole genome shotgun (WGS) entry which is preliminary data.</text>
</comment>
<reference evidence="4" key="1">
    <citation type="journal article" date="2019" name="Int. J. Syst. Evol. Microbiol.">
        <title>The Global Catalogue of Microorganisms (GCM) 10K type strain sequencing project: providing services to taxonomists for standard genome sequencing and annotation.</title>
        <authorList>
            <consortium name="The Broad Institute Genomics Platform"/>
            <consortium name="The Broad Institute Genome Sequencing Center for Infectious Disease"/>
            <person name="Wu L."/>
            <person name="Ma J."/>
        </authorList>
    </citation>
    <scope>NUCLEOTIDE SEQUENCE [LARGE SCALE GENOMIC DNA]</scope>
    <source>
        <strain evidence="4">JCM 19173</strain>
    </source>
</reference>
<accession>A0ABQ2FPG5</accession>
<proteinExistence type="predicted"/>
<keyword evidence="4" id="KW-1185">Reference proteome</keyword>
<feature type="transmembrane region" description="Helical" evidence="1">
    <location>
        <begin position="124"/>
        <end position="147"/>
    </location>
</feature>
<dbReference type="PANTHER" id="PTHR45138:SF9">
    <property type="entry name" value="DIGUANYLATE CYCLASE DGCM-RELATED"/>
    <property type="match status" value="1"/>
</dbReference>
<evidence type="ECO:0000259" key="2">
    <source>
        <dbReference type="PROSITE" id="PS50887"/>
    </source>
</evidence>
<evidence type="ECO:0000256" key="1">
    <source>
        <dbReference type="SAM" id="Phobius"/>
    </source>
</evidence>
<dbReference type="Pfam" id="PF00990">
    <property type="entry name" value="GGDEF"/>
    <property type="match status" value="1"/>
</dbReference>
<feature type="transmembrane region" description="Helical" evidence="1">
    <location>
        <begin position="12"/>
        <end position="33"/>
    </location>
</feature>
<evidence type="ECO:0000313" key="3">
    <source>
        <dbReference type="EMBL" id="GGL13792.1"/>
    </source>
</evidence>
<organism evidence="3 4">
    <name type="scientific">Deinococcus radiotolerans</name>
    <dbReference type="NCBI Taxonomy" id="1309407"/>
    <lineage>
        <taxon>Bacteria</taxon>
        <taxon>Thermotogati</taxon>
        <taxon>Deinococcota</taxon>
        <taxon>Deinococci</taxon>
        <taxon>Deinococcales</taxon>
        <taxon>Deinococcaceae</taxon>
        <taxon>Deinococcus</taxon>
    </lineage>
</organism>
<dbReference type="Proteomes" id="UP000604341">
    <property type="component" value="Unassembled WGS sequence"/>
</dbReference>
<evidence type="ECO:0000313" key="4">
    <source>
        <dbReference type="Proteomes" id="UP000604341"/>
    </source>
</evidence>
<dbReference type="CDD" id="cd01949">
    <property type="entry name" value="GGDEF"/>
    <property type="match status" value="1"/>
</dbReference>
<dbReference type="InterPro" id="IPR043128">
    <property type="entry name" value="Rev_trsase/Diguanyl_cyclase"/>
</dbReference>
<feature type="transmembrane region" description="Helical" evidence="1">
    <location>
        <begin position="199"/>
        <end position="218"/>
    </location>
</feature>
<dbReference type="NCBIfam" id="TIGR00254">
    <property type="entry name" value="GGDEF"/>
    <property type="match status" value="1"/>
</dbReference>
<dbReference type="EMBL" id="BMPE01000017">
    <property type="protein sequence ID" value="GGL13792.1"/>
    <property type="molecule type" value="Genomic_DNA"/>
</dbReference>
<dbReference type="SUPFAM" id="SSF55073">
    <property type="entry name" value="Nucleotide cyclase"/>
    <property type="match status" value="1"/>
</dbReference>
<dbReference type="SMART" id="SM00267">
    <property type="entry name" value="GGDEF"/>
    <property type="match status" value="1"/>
</dbReference>
<keyword evidence="1" id="KW-0472">Membrane</keyword>
<dbReference type="RefSeq" id="WP_189070345.1">
    <property type="nucleotide sequence ID" value="NZ_BMPE01000017.1"/>
</dbReference>
<dbReference type="InterPro" id="IPR050469">
    <property type="entry name" value="Diguanylate_Cyclase"/>
</dbReference>
<dbReference type="PANTHER" id="PTHR45138">
    <property type="entry name" value="REGULATORY COMPONENTS OF SENSORY TRANSDUCTION SYSTEM"/>
    <property type="match status" value="1"/>
</dbReference>
<dbReference type="PROSITE" id="PS50887">
    <property type="entry name" value="GGDEF"/>
    <property type="match status" value="1"/>
</dbReference>
<dbReference type="Gene3D" id="3.30.70.270">
    <property type="match status" value="1"/>
</dbReference>
<keyword evidence="1" id="KW-0812">Transmembrane</keyword>
<sequence>MLELPLNPLPVLAASVSVTVLVVALATLLIAWWRPSYPGWRGWAAGHTLMVLGMLIGSYRPPDLERASILAGNGLVMVGAALFVGAYYRFAAQSVPRPLLLLHRASVPLLLGALYWFTAAHDNITVRFLLVSTYLTLCLAALLTLIAQQMRREPLLRGSYALQLWLFALVFLLTLPRSLTLGPGTRPDLTYAFTLPNVLMFTAVLVLSVGGAFTFWLLHDDRRRVDMQALQDDLADLAFRDALTGVLNRRGLEGAYGRWRGRLDSRAATLIVLDVDRFKELNDQHGHVAGDMHLAALGRLLGQVAGPDDLAGRIGGDEFAMLLTGAPQTIEGQLAHLTKTLSPVSGPLGFSASVGWTTVAPLEAWPDALARADEAMYARKAGRPATIKFTPRAAP</sequence>
<feature type="domain" description="GGDEF" evidence="2">
    <location>
        <begin position="266"/>
        <end position="391"/>
    </location>
</feature>